<dbReference type="EMBL" id="CP074132">
    <property type="protein sequence ID" value="QUX30424.1"/>
    <property type="molecule type" value="Genomic_DNA"/>
</dbReference>
<sequence>MMVLLATSPFLAPGAHGERLTENSSIKDVRTMAIIPLLAVPPLAALGLMSVYWRGNIAGGILSAILAAFCVLLMSAPKWYLFLEIKKKQR</sequence>
<dbReference type="Proteomes" id="UP000678016">
    <property type="component" value="Chromosome"/>
</dbReference>
<keyword evidence="1" id="KW-0472">Membrane</keyword>
<evidence type="ECO:0000313" key="3">
    <source>
        <dbReference type="Proteomes" id="UP000678016"/>
    </source>
</evidence>
<feature type="transmembrane region" description="Helical" evidence="1">
    <location>
        <begin position="33"/>
        <end position="53"/>
    </location>
</feature>
<accession>A0ABX8C7L3</accession>
<feature type="transmembrane region" description="Helical" evidence="1">
    <location>
        <begin position="60"/>
        <end position="81"/>
    </location>
</feature>
<proteinExistence type="predicted"/>
<gene>
    <name evidence="2" type="ORF">KGD83_07840</name>
</gene>
<keyword evidence="1" id="KW-1133">Transmembrane helix</keyword>
<keyword evidence="1" id="KW-0812">Transmembrane</keyword>
<keyword evidence="3" id="KW-1185">Reference proteome</keyword>
<evidence type="ECO:0000313" key="2">
    <source>
        <dbReference type="EMBL" id="QUX30424.1"/>
    </source>
</evidence>
<organism evidence="2 3">
    <name type="scientific">Nocardiopsis akebiae</name>
    <dbReference type="NCBI Taxonomy" id="2831968"/>
    <lineage>
        <taxon>Bacteria</taxon>
        <taxon>Bacillati</taxon>
        <taxon>Actinomycetota</taxon>
        <taxon>Actinomycetes</taxon>
        <taxon>Streptosporangiales</taxon>
        <taxon>Nocardiopsidaceae</taxon>
        <taxon>Nocardiopsis</taxon>
    </lineage>
</organism>
<reference evidence="3" key="1">
    <citation type="submission" date="2021-05" db="EMBL/GenBank/DDBJ databases">
        <title>Direct Submission.</title>
        <authorList>
            <person name="Li K."/>
            <person name="Gao J."/>
        </authorList>
    </citation>
    <scope>NUCLEOTIDE SEQUENCE [LARGE SCALE GENOMIC DNA]</scope>
    <source>
        <strain evidence="3">HDS12</strain>
    </source>
</reference>
<protein>
    <submittedName>
        <fullName evidence="2">Uncharacterized protein</fullName>
    </submittedName>
</protein>
<name>A0ABX8C7L3_9ACTN</name>
<evidence type="ECO:0000256" key="1">
    <source>
        <dbReference type="SAM" id="Phobius"/>
    </source>
</evidence>
<dbReference type="RefSeq" id="WP_212643195.1">
    <property type="nucleotide sequence ID" value="NZ_CP074132.1"/>
</dbReference>